<dbReference type="EMBL" id="CP064760">
    <property type="protein sequence ID" value="QPE03461.1"/>
    <property type="molecule type" value="Genomic_DNA"/>
</dbReference>
<dbReference type="PROSITE" id="PS50928">
    <property type="entry name" value="ABC_TM1"/>
    <property type="match status" value="1"/>
</dbReference>
<comment type="subcellular location">
    <subcellularLocation>
        <location evidence="1 7">Cell membrane</location>
        <topology evidence="1 7">Multi-pass membrane protein</topology>
    </subcellularLocation>
</comment>
<dbReference type="GO" id="GO:0005886">
    <property type="term" value="C:plasma membrane"/>
    <property type="evidence" value="ECO:0007669"/>
    <property type="project" value="UniProtKB-SubCell"/>
</dbReference>
<proteinExistence type="inferred from homology"/>
<sequence>MSESLATRPRKSRARRLRALRGGVVTWLLVAVFLLFALGPVYWMLVQALQPPGFRYAFPPELFPSQPTLESFGSVWETRPILTWLRNTLIVSVCSALLTVVFAAWGAYAMSRWTRRGVGIAAYFALATQMMPAIVLMIPIFTTFVNVGLVGDLKGLVIANFIFSLPVATWMLKSIFDTVPESLDEAARVDGCTRLGVLFRIVLPVAAPGVVATAVFAFISAWNEYLFARLIITASGDWVASMGIASFFGEFSTPWPEVMAAAIILALPPVILFLAFQRYFVAGLGGATK</sequence>
<dbReference type="InterPro" id="IPR035906">
    <property type="entry name" value="MetI-like_sf"/>
</dbReference>
<evidence type="ECO:0000256" key="5">
    <source>
        <dbReference type="ARBA" id="ARBA00022989"/>
    </source>
</evidence>
<dbReference type="PANTHER" id="PTHR32243:SF18">
    <property type="entry name" value="INNER MEMBRANE ABC TRANSPORTER PERMEASE PROTEIN YCJP"/>
    <property type="match status" value="1"/>
</dbReference>
<feature type="transmembrane region" description="Helical" evidence="7">
    <location>
        <begin position="20"/>
        <end position="45"/>
    </location>
</feature>
<dbReference type="InterPro" id="IPR000515">
    <property type="entry name" value="MetI-like"/>
</dbReference>
<evidence type="ECO:0000256" key="7">
    <source>
        <dbReference type="RuleBase" id="RU363032"/>
    </source>
</evidence>
<feature type="transmembrane region" description="Helical" evidence="7">
    <location>
        <begin position="260"/>
        <end position="280"/>
    </location>
</feature>
<dbReference type="SUPFAM" id="SSF161098">
    <property type="entry name" value="MetI-like"/>
    <property type="match status" value="1"/>
</dbReference>
<keyword evidence="3" id="KW-1003">Cell membrane</keyword>
<reference evidence="9 10" key="1">
    <citation type="submission" date="2020-11" db="EMBL/GenBank/DDBJ databases">
        <title>Amino acid is mineralized and recycled by bacteria in oceanic microbiome.</title>
        <authorList>
            <person name="Zheng L.Y."/>
        </authorList>
    </citation>
    <scope>NUCLEOTIDE SEQUENCE [LARGE SCALE GENOMIC DNA]</scope>
    <source>
        <strain evidence="9 10">A32-1</strain>
    </source>
</reference>
<evidence type="ECO:0000313" key="10">
    <source>
        <dbReference type="Proteomes" id="UP000594480"/>
    </source>
</evidence>
<dbReference type="Gene3D" id="1.10.3720.10">
    <property type="entry name" value="MetI-like"/>
    <property type="match status" value="1"/>
</dbReference>
<dbReference type="RefSeq" id="WP_195691564.1">
    <property type="nucleotide sequence ID" value="NZ_CP064760.1"/>
</dbReference>
<gene>
    <name evidence="9" type="ORF">IT882_08705</name>
</gene>
<keyword evidence="4 7" id="KW-0812">Transmembrane</keyword>
<organism evidence="9 10">
    <name type="scientific">Microbacterium schleiferi</name>
    <dbReference type="NCBI Taxonomy" id="69362"/>
    <lineage>
        <taxon>Bacteria</taxon>
        <taxon>Bacillati</taxon>
        <taxon>Actinomycetota</taxon>
        <taxon>Actinomycetes</taxon>
        <taxon>Micrococcales</taxon>
        <taxon>Microbacteriaceae</taxon>
        <taxon>Microbacterium</taxon>
    </lineage>
</organism>
<keyword evidence="6 7" id="KW-0472">Membrane</keyword>
<comment type="similarity">
    <text evidence="7">Belongs to the binding-protein-dependent transport system permease family.</text>
</comment>
<accession>A0A7S8RFU8</accession>
<feature type="transmembrane region" description="Helical" evidence="7">
    <location>
        <begin position="120"/>
        <end position="145"/>
    </location>
</feature>
<dbReference type="KEGG" id="msf:IT882_08705"/>
<evidence type="ECO:0000256" key="6">
    <source>
        <dbReference type="ARBA" id="ARBA00023136"/>
    </source>
</evidence>
<dbReference type="Pfam" id="PF00528">
    <property type="entry name" value="BPD_transp_1"/>
    <property type="match status" value="1"/>
</dbReference>
<feature type="transmembrane region" description="Helical" evidence="7">
    <location>
        <begin position="225"/>
        <end position="248"/>
    </location>
</feature>
<evidence type="ECO:0000256" key="4">
    <source>
        <dbReference type="ARBA" id="ARBA00022692"/>
    </source>
</evidence>
<evidence type="ECO:0000256" key="1">
    <source>
        <dbReference type="ARBA" id="ARBA00004651"/>
    </source>
</evidence>
<protein>
    <submittedName>
        <fullName evidence="9">Carbohydrate ABC transporter permease</fullName>
    </submittedName>
</protein>
<dbReference type="CDD" id="cd06261">
    <property type="entry name" value="TM_PBP2"/>
    <property type="match status" value="1"/>
</dbReference>
<feature type="transmembrane region" description="Helical" evidence="7">
    <location>
        <begin position="197"/>
        <end position="219"/>
    </location>
</feature>
<feature type="domain" description="ABC transmembrane type-1" evidence="8">
    <location>
        <begin position="85"/>
        <end position="276"/>
    </location>
</feature>
<keyword evidence="10" id="KW-1185">Reference proteome</keyword>
<keyword evidence="2 7" id="KW-0813">Transport</keyword>
<keyword evidence="5 7" id="KW-1133">Transmembrane helix</keyword>
<name>A0A7S8RFU8_9MICO</name>
<dbReference type="InterPro" id="IPR050901">
    <property type="entry name" value="BP-dep_ABC_trans_perm"/>
</dbReference>
<dbReference type="Proteomes" id="UP000594480">
    <property type="component" value="Chromosome"/>
</dbReference>
<dbReference type="GO" id="GO:0055085">
    <property type="term" value="P:transmembrane transport"/>
    <property type="evidence" value="ECO:0007669"/>
    <property type="project" value="InterPro"/>
</dbReference>
<feature type="transmembrane region" description="Helical" evidence="7">
    <location>
        <begin position="89"/>
        <end position="108"/>
    </location>
</feature>
<dbReference type="AlphaFoldDB" id="A0A7S8RFU8"/>
<evidence type="ECO:0000313" key="9">
    <source>
        <dbReference type="EMBL" id="QPE03461.1"/>
    </source>
</evidence>
<evidence type="ECO:0000256" key="2">
    <source>
        <dbReference type="ARBA" id="ARBA00022448"/>
    </source>
</evidence>
<dbReference type="PANTHER" id="PTHR32243">
    <property type="entry name" value="MALTOSE TRANSPORT SYSTEM PERMEASE-RELATED"/>
    <property type="match status" value="1"/>
</dbReference>
<evidence type="ECO:0000256" key="3">
    <source>
        <dbReference type="ARBA" id="ARBA00022475"/>
    </source>
</evidence>
<evidence type="ECO:0000259" key="8">
    <source>
        <dbReference type="PROSITE" id="PS50928"/>
    </source>
</evidence>